<comment type="similarity">
    <text evidence="1 7">Belongs to the GHMP kinase family. IspE subfamily.</text>
</comment>
<dbReference type="EMBL" id="JAHWQX010000002">
    <property type="protein sequence ID" value="MBW3096975.1"/>
    <property type="molecule type" value="Genomic_DNA"/>
</dbReference>
<sequence length="310" mass="31869">MQADTAIAASAVELAAAKINLGLAVTGRRADGYHTLDSIAVFTELGDRVVARAADRDSLVVDGPFAAALTGGDAGSNLMIRARDLLRAHLGASKAGAMKDAPPVALSLTKRLPVAAGIGGGSADAAATLRALCRLWQVRPPAPDLHKMACALGADVSVCLAGQPARMSGIGTELSPLNPWPALPIVLVNPLLPVSTSSVFERLVRRDAGPLPPLPVQRDVASIAAWLNSSRNDLEPTATQLVPEIAAGLAGLRRNAALATAMSGSGATVFGLFADAAAARDAATEMRRERPDWFVAATCSHAAMPKLDLC</sequence>
<reference evidence="10" key="1">
    <citation type="submission" date="2021-07" db="EMBL/GenBank/DDBJ databases">
        <title>Pseudohoeflea marina sp. nov. a polyhydroxyalcanoate-producing bacterium.</title>
        <authorList>
            <person name="Zheng W."/>
            <person name="Yu S."/>
            <person name="Huang Y."/>
        </authorList>
    </citation>
    <scope>NUCLEOTIDE SEQUENCE</scope>
    <source>
        <strain evidence="10">DP4N28-3</strain>
    </source>
</reference>
<comment type="caution">
    <text evidence="10">The sequence shown here is derived from an EMBL/GenBank/DDBJ whole genome shotgun (WGS) entry which is preliminary data.</text>
</comment>
<dbReference type="InterPro" id="IPR004424">
    <property type="entry name" value="IspE"/>
</dbReference>
<dbReference type="EC" id="2.7.1.148" evidence="2 7"/>
<keyword evidence="7 10" id="KW-0808">Transferase</keyword>
<keyword evidence="4 7" id="KW-0547">Nucleotide-binding</keyword>
<dbReference type="Pfam" id="PF00288">
    <property type="entry name" value="GHMP_kinases_N"/>
    <property type="match status" value="1"/>
</dbReference>
<keyword evidence="7" id="KW-0067">ATP-binding</keyword>
<dbReference type="NCBIfam" id="NF011202">
    <property type="entry name" value="PRK14608.1"/>
    <property type="match status" value="1"/>
</dbReference>
<dbReference type="NCBIfam" id="TIGR00154">
    <property type="entry name" value="ispE"/>
    <property type="match status" value="1"/>
</dbReference>
<evidence type="ECO:0000256" key="4">
    <source>
        <dbReference type="ARBA" id="ARBA00022741"/>
    </source>
</evidence>
<evidence type="ECO:0000256" key="2">
    <source>
        <dbReference type="ARBA" id="ARBA00012052"/>
    </source>
</evidence>
<keyword evidence="7 10" id="KW-0418">Kinase</keyword>
<dbReference type="PIRSF" id="PIRSF010376">
    <property type="entry name" value="IspE"/>
    <property type="match status" value="1"/>
</dbReference>
<dbReference type="PANTHER" id="PTHR43527">
    <property type="entry name" value="4-DIPHOSPHOCYTIDYL-2-C-METHYL-D-ERYTHRITOL KINASE, CHLOROPLASTIC"/>
    <property type="match status" value="1"/>
</dbReference>
<dbReference type="GO" id="GO:0050515">
    <property type="term" value="F:4-(cytidine 5'-diphospho)-2-C-methyl-D-erythritol kinase activity"/>
    <property type="evidence" value="ECO:0007669"/>
    <property type="project" value="UniProtKB-EC"/>
</dbReference>
<dbReference type="InterPro" id="IPR006204">
    <property type="entry name" value="GHMP_kinase_N_dom"/>
</dbReference>
<feature type="domain" description="GHMP kinase N-terminal" evidence="8">
    <location>
        <begin position="77"/>
        <end position="162"/>
    </location>
</feature>
<protein>
    <recommendedName>
        <fullName evidence="3 7">4-diphosphocytidyl-2-C-methyl-D-erythritol kinase</fullName>
        <shortName evidence="7">CMK</shortName>
        <ecNumber evidence="2 7">2.7.1.148</ecNumber>
    </recommendedName>
    <alternativeName>
        <fullName evidence="6 7">4-(cytidine-5'-diphospho)-2-C-methyl-D-erythritol kinase</fullName>
    </alternativeName>
</protein>
<keyword evidence="5 7" id="KW-0414">Isoprene biosynthesis</keyword>
<comment type="function">
    <text evidence="7">Catalyzes the phosphorylation of the position 2 hydroxy group of 4-diphosphocytidyl-2C-methyl-D-erythritol.</text>
</comment>
<dbReference type="RefSeq" id="WP_219200931.1">
    <property type="nucleotide sequence ID" value="NZ_JAHWQX010000002.1"/>
</dbReference>
<evidence type="ECO:0000259" key="8">
    <source>
        <dbReference type="Pfam" id="PF00288"/>
    </source>
</evidence>
<proteinExistence type="inferred from homology"/>
<name>A0ABS6WPF5_9HYPH</name>
<organism evidence="10 11">
    <name type="scientific">Pseudohoeflea coraliihabitans</name>
    <dbReference type="NCBI Taxonomy" id="2860393"/>
    <lineage>
        <taxon>Bacteria</taxon>
        <taxon>Pseudomonadati</taxon>
        <taxon>Pseudomonadota</taxon>
        <taxon>Alphaproteobacteria</taxon>
        <taxon>Hyphomicrobiales</taxon>
        <taxon>Rhizobiaceae</taxon>
        <taxon>Pseudohoeflea</taxon>
    </lineage>
</organism>
<evidence type="ECO:0000256" key="7">
    <source>
        <dbReference type="HAMAP-Rule" id="MF_00061"/>
    </source>
</evidence>
<gene>
    <name evidence="7" type="primary">ispE</name>
    <name evidence="10" type="ORF">KY465_06760</name>
</gene>
<dbReference type="HAMAP" id="MF_00061">
    <property type="entry name" value="IspE"/>
    <property type="match status" value="1"/>
</dbReference>
<accession>A0ABS6WPF5</accession>
<feature type="binding site" evidence="7">
    <location>
        <begin position="113"/>
        <end position="123"/>
    </location>
    <ligand>
        <name>ATP</name>
        <dbReference type="ChEBI" id="CHEBI:30616"/>
    </ligand>
</feature>
<feature type="active site" evidence="7">
    <location>
        <position position="155"/>
    </location>
</feature>
<evidence type="ECO:0000256" key="5">
    <source>
        <dbReference type="ARBA" id="ARBA00023229"/>
    </source>
</evidence>
<evidence type="ECO:0000313" key="10">
    <source>
        <dbReference type="EMBL" id="MBW3096975.1"/>
    </source>
</evidence>
<comment type="pathway">
    <text evidence="7">Isoprenoid biosynthesis; isopentenyl diphosphate biosynthesis via DXP pathway; isopentenyl diphosphate from 1-deoxy-D-xylulose 5-phosphate: step 3/6.</text>
</comment>
<evidence type="ECO:0000259" key="9">
    <source>
        <dbReference type="Pfam" id="PF08544"/>
    </source>
</evidence>
<evidence type="ECO:0000256" key="3">
    <source>
        <dbReference type="ARBA" id="ARBA00017473"/>
    </source>
</evidence>
<feature type="domain" description="GHMP kinase C-terminal" evidence="9">
    <location>
        <begin position="217"/>
        <end position="288"/>
    </location>
</feature>
<evidence type="ECO:0000256" key="6">
    <source>
        <dbReference type="ARBA" id="ARBA00032554"/>
    </source>
</evidence>
<feature type="active site" evidence="7">
    <location>
        <position position="18"/>
    </location>
</feature>
<dbReference type="Pfam" id="PF08544">
    <property type="entry name" value="GHMP_kinases_C"/>
    <property type="match status" value="1"/>
</dbReference>
<evidence type="ECO:0000313" key="11">
    <source>
        <dbReference type="Proteomes" id="UP001430804"/>
    </source>
</evidence>
<dbReference type="Proteomes" id="UP001430804">
    <property type="component" value="Unassembled WGS sequence"/>
</dbReference>
<dbReference type="PANTHER" id="PTHR43527:SF2">
    <property type="entry name" value="4-DIPHOSPHOCYTIDYL-2-C-METHYL-D-ERYTHRITOL KINASE, CHLOROPLASTIC"/>
    <property type="match status" value="1"/>
</dbReference>
<evidence type="ECO:0000256" key="1">
    <source>
        <dbReference type="ARBA" id="ARBA00009684"/>
    </source>
</evidence>
<comment type="catalytic activity">
    <reaction evidence="7">
        <text>4-CDP-2-C-methyl-D-erythritol + ATP = 4-CDP-2-C-methyl-D-erythritol 2-phosphate + ADP + H(+)</text>
        <dbReference type="Rhea" id="RHEA:18437"/>
        <dbReference type="ChEBI" id="CHEBI:15378"/>
        <dbReference type="ChEBI" id="CHEBI:30616"/>
        <dbReference type="ChEBI" id="CHEBI:57823"/>
        <dbReference type="ChEBI" id="CHEBI:57919"/>
        <dbReference type="ChEBI" id="CHEBI:456216"/>
        <dbReference type="EC" id="2.7.1.148"/>
    </reaction>
</comment>
<keyword evidence="11" id="KW-1185">Reference proteome</keyword>
<dbReference type="InterPro" id="IPR013750">
    <property type="entry name" value="GHMP_kinase_C_dom"/>
</dbReference>